<dbReference type="AlphaFoldDB" id="A0A2M6W738"/>
<sequence length="388" mass="44473">MMTHWFILGNFPILSAAEVLAVLSLSEQTSKWQLETPILKVRENFEAKKIIKQIGGTIKIGQELKSKLTEKQMLETAIAELLEKTGKIHFGLSVYGNIDLNKIKNWAKEIKKEMTAVGRSVRFVFKNESVLSSVTVDKNNLIEKGAEFLIIKNTDNLYSIAKTLTVQPFEELGRRDFGRPGRNSRSGMLPPKLAMMLINLSNMSANKTLLDPFCGSGTIVTEALLMDYKKIIGSDISNQAIIDTHKNIAWLKPNNETKIFVADVNDLTKHIKPASVDTIVTEPYLGQPLRGNEVKQILEKQTDELKKIYLSAFEIFKKILKQNGTIIFIIPRFKFRNEWIKIDCQKEIEKIGFSTESLIKFKNEKYFSLLYWRDNQHLGREIWKFKKN</sequence>
<dbReference type="Proteomes" id="UP000231426">
    <property type="component" value="Unassembled WGS sequence"/>
</dbReference>
<evidence type="ECO:0000259" key="1">
    <source>
        <dbReference type="Pfam" id="PF01170"/>
    </source>
</evidence>
<feature type="domain" description="Ribosomal RNA large subunit methyltransferase K/L-like methyltransferase" evidence="1">
    <location>
        <begin position="186"/>
        <end position="331"/>
    </location>
</feature>
<proteinExistence type="predicted"/>
<dbReference type="CDD" id="cd02440">
    <property type="entry name" value="AdoMet_MTases"/>
    <property type="match status" value="1"/>
</dbReference>
<dbReference type="PANTHER" id="PTHR14911:SF13">
    <property type="entry name" value="TRNA (GUANINE(6)-N2)-METHYLTRANSFERASE THUMP3"/>
    <property type="match status" value="1"/>
</dbReference>
<dbReference type="EMBL" id="PFBV01000003">
    <property type="protein sequence ID" value="PIT88583.1"/>
    <property type="molecule type" value="Genomic_DNA"/>
</dbReference>
<evidence type="ECO:0000313" key="3">
    <source>
        <dbReference type="Proteomes" id="UP000231426"/>
    </source>
</evidence>
<protein>
    <recommendedName>
        <fullName evidence="1">Ribosomal RNA large subunit methyltransferase K/L-like methyltransferase domain-containing protein</fullName>
    </recommendedName>
</protein>
<reference evidence="3" key="1">
    <citation type="submission" date="2017-09" db="EMBL/GenBank/DDBJ databases">
        <title>Depth-based differentiation of microbial function through sediment-hosted aquifers and enrichment of novel symbionts in the deep terrestrial subsurface.</title>
        <authorList>
            <person name="Probst A.J."/>
            <person name="Ladd B."/>
            <person name="Jarett J.K."/>
            <person name="Geller-Mcgrath D.E."/>
            <person name="Sieber C.M.K."/>
            <person name="Emerson J.B."/>
            <person name="Anantharaman K."/>
            <person name="Thomas B.C."/>
            <person name="Malmstrom R."/>
            <person name="Stieglmeier M."/>
            <person name="Klingl A."/>
            <person name="Woyke T."/>
            <person name="Ryan C.M."/>
            <person name="Banfield J.F."/>
        </authorList>
    </citation>
    <scope>NUCLEOTIDE SEQUENCE [LARGE SCALE GENOMIC DNA]</scope>
</reference>
<dbReference type="GO" id="GO:0030488">
    <property type="term" value="P:tRNA methylation"/>
    <property type="evidence" value="ECO:0007669"/>
    <property type="project" value="TreeGrafter"/>
</dbReference>
<comment type="caution">
    <text evidence="2">The sequence shown here is derived from an EMBL/GenBank/DDBJ whole genome shotgun (WGS) entry which is preliminary data.</text>
</comment>
<dbReference type="PANTHER" id="PTHR14911">
    <property type="entry name" value="THUMP DOMAIN-CONTAINING"/>
    <property type="match status" value="1"/>
</dbReference>
<dbReference type="Gene3D" id="3.40.50.150">
    <property type="entry name" value="Vaccinia Virus protein VP39"/>
    <property type="match status" value="1"/>
</dbReference>
<gene>
    <name evidence="2" type="ORF">COU29_02285</name>
</gene>
<organism evidence="2 3">
    <name type="scientific">Candidatus Magasanikbacteria bacterium CG10_big_fil_rev_8_21_14_0_10_36_32</name>
    <dbReference type="NCBI Taxonomy" id="1974646"/>
    <lineage>
        <taxon>Bacteria</taxon>
        <taxon>Candidatus Magasanikiibacteriota</taxon>
    </lineage>
</organism>
<dbReference type="InterPro" id="IPR000241">
    <property type="entry name" value="RlmKL-like_Mtase"/>
</dbReference>
<accession>A0A2M6W738</accession>
<evidence type="ECO:0000313" key="2">
    <source>
        <dbReference type="EMBL" id="PIT88583.1"/>
    </source>
</evidence>
<dbReference type="InterPro" id="IPR029063">
    <property type="entry name" value="SAM-dependent_MTases_sf"/>
</dbReference>
<name>A0A2M6W738_9BACT</name>
<dbReference type="GO" id="GO:0016423">
    <property type="term" value="F:tRNA (guanine) methyltransferase activity"/>
    <property type="evidence" value="ECO:0007669"/>
    <property type="project" value="TreeGrafter"/>
</dbReference>
<dbReference type="SUPFAM" id="SSF53335">
    <property type="entry name" value="S-adenosyl-L-methionine-dependent methyltransferases"/>
    <property type="match status" value="1"/>
</dbReference>
<dbReference type="Pfam" id="PF01170">
    <property type="entry name" value="UPF0020"/>
    <property type="match status" value="1"/>
</dbReference>